<organism evidence="2 3">
    <name type="scientific">Sphingomonas telluris</name>
    <dbReference type="NCBI Taxonomy" id="2907998"/>
    <lineage>
        <taxon>Bacteria</taxon>
        <taxon>Pseudomonadati</taxon>
        <taxon>Pseudomonadota</taxon>
        <taxon>Alphaproteobacteria</taxon>
        <taxon>Sphingomonadales</taxon>
        <taxon>Sphingomonadaceae</taxon>
        <taxon>Sphingomonas</taxon>
    </lineage>
</organism>
<reference evidence="2 3" key="1">
    <citation type="submission" date="2022-03" db="EMBL/GenBank/DDBJ databases">
        <authorList>
            <person name="Jo J.-H."/>
            <person name="Im W.-T."/>
        </authorList>
    </citation>
    <scope>NUCLEOTIDE SEQUENCE [LARGE SCALE GENOMIC DNA]</scope>
    <source>
        <strain evidence="2 3">SM33</strain>
    </source>
</reference>
<dbReference type="Proteomes" id="UP001203058">
    <property type="component" value="Unassembled WGS sequence"/>
</dbReference>
<feature type="domain" description="KTSC" evidence="1">
    <location>
        <begin position="3"/>
        <end position="59"/>
    </location>
</feature>
<dbReference type="InterPro" id="IPR025309">
    <property type="entry name" value="KTSC_dom"/>
</dbReference>
<sequence length="69" mass="8211">MPSKVIRRFFYVPDSRELTIEFVTGRRYIYSEVPEDDVRAFRAAFSKGAHFNRHIRDHYECRELAAGET</sequence>
<comment type="caution">
    <text evidence="2">The sequence shown here is derived from an EMBL/GenBank/DDBJ whole genome shotgun (WGS) entry which is preliminary data.</text>
</comment>
<gene>
    <name evidence="2" type="ORF">LZ016_13505</name>
</gene>
<proteinExistence type="predicted"/>
<name>A0ABS9VQ61_9SPHN</name>
<evidence type="ECO:0000313" key="2">
    <source>
        <dbReference type="EMBL" id="MCH8617110.1"/>
    </source>
</evidence>
<protein>
    <submittedName>
        <fullName evidence="2">KTSC domain-containing protein</fullName>
    </submittedName>
</protein>
<dbReference type="EMBL" id="JAKZHW010000002">
    <property type="protein sequence ID" value="MCH8617110.1"/>
    <property type="molecule type" value="Genomic_DNA"/>
</dbReference>
<dbReference type="RefSeq" id="WP_241447979.1">
    <property type="nucleotide sequence ID" value="NZ_JAKZHW010000002.1"/>
</dbReference>
<keyword evidence="3" id="KW-1185">Reference proteome</keyword>
<evidence type="ECO:0000259" key="1">
    <source>
        <dbReference type="Pfam" id="PF13619"/>
    </source>
</evidence>
<dbReference type="Pfam" id="PF13619">
    <property type="entry name" value="KTSC"/>
    <property type="match status" value="1"/>
</dbReference>
<evidence type="ECO:0000313" key="3">
    <source>
        <dbReference type="Proteomes" id="UP001203058"/>
    </source>
</evidence>
<accession>A0ABS9VQ61</accession>